<dbReference type="RefSeq" id="WP_011792591.1">
    <property type="nucleotide sequence ID" value="NC_008751.1"/>
</dbReference>
<dbReference type="KEGG" id="dvl:Dvul_1988"/>
<dbReference type="InterPro" id="IPR036291">
    <property type="entry name" value="NAD(P)-bd_dom_sf"/>
</dbReference>
<sequence>MLFDDSLRAHLAATRTIAVIGAKDKPGQPVDAVGRYLIEAGYEVLPVHPVRKGVWGLETYPSLADITVAIDLVDVFRAPEHCPGHAAEVLALPHKPRLFWMQLGIRSPEAGRLLAGQGIAVVEDLCLMVEHRRLFGGGIR</sequence>
<dbReference type="PANTHER" id="PTHR33303">
    <property type="entry name" value="CYTOPLASMIC PROTEIN-RELATED"/>
    <property type="match status" value="1"/>
</dbReference>
<dbReference type="PANTHER" id="PTHR33303:SF2">
    <property type="entry name" value="COA-BINDING DOMAIN-CONTAINING PROTEIN"/>
    <property type="match status" value="1"/>
</dbReference>
<dbReference type="InterPro" id="IPR003781">
    <property type="entry name" value="CoA-bd"/>
</dbReference>
<dbReference type="AlphaFoldDB" id="A0A0H3A9V6"/>
<protein>
    <submittedName>
        <fullName evidence="2">CoA-binding domain protein</fullName>
    </submittedName>
</protein>
<dbReference type="Gene3D" id="3.40.50.720">
    <property type="entry name" value="NAD(P)-binding Rossmann-like Domain"/>
    <property type="match status" value="1"/>
</dbReference>
<dbReference type="SUPFAM" id="SSF51735">
    <property type="entry name" value="NAD(P)-binding Rossmann-fold domains"/>
    <property type="match status" value="1"/>
</dbReference>
<accession>A0A0H3A9V6</accession>
<reference evidence="3" key="1">
    <citation type="journal article" date="2009" name="Environ. Microbiol.">
        <title>Contribution of mobile genetic elements to Desulfovibrio vulgaris genome plasticity.</title>
        <authorList>
            <person name="Walker C.B."/>
            <person name="Stolyar S."/>
            <person name="Chivian D."/>
            <person name="Pinel N."/>
            <person name="Gabster J.A."/>
            <person name="Dehal P.S."/>
            <person name="He Z."/>
            <person name="Yang Z.K."/>
            <person name="Yen H.C."/>
            <person name="Zhou J."/>
            <person name="Wall J.D."/>
            <person name="Hazen T.C."/>
            <person name="Arkin A.P."/>
            <person name="Stahl D.A."/>
        </authorList>
    </citation>
    <scope>NUCLEOTIDE SEQUENCE [LARGE SCALE GENOMIC DNA]</scope>
    <source>
        <strain evidence="3">DP4</strain>
    </source>
</reference>
<dbReference type="Proteomes" id="UP000009173">
    <property type="component" value="Chromosome"/>
</dbReference>
<dbReference type="Pfam" id="PF13380">
    <property type="entry name" value="CoA_binding_2"/>
    <property type="match status" value="1"/>
</dbReference>
<evidence type="ECO:0000259" key="1">
    <source>
        <dbReference type="SMART" id="SM00881"/>
    </source>
</evidence>
<gene>
    <name evidence="2" type="ordered locus">Dvul_1988</name>
</gene>
<proteinExistence type="predicted"/>
<evidence type="ECO:0000313" key="3">
    <source>
        <dbReference type="Proteomes" id="UP000009173"/>
    </source>
</evidence>
<dbReference type="HOGENOM" id="CLU_112567_0_0_7"/>
<dbReference type="SMART" id="SM00881">
    <property type="entry name" value="CoA_binding"/>
    <property type="match status" value="1"/>
</dbReference>
<name>A0A0H3A9V6_NITV4</name>
<organism evidence="2 3">
    <name type="scientific">Nitratidesulfovibrio vulgaris (strain DP4)</name>
    <name type="common">Desulfovibrio vulgaris</name>
    <dbReference type="NCBI Taxonomy" id="391774"/>
    <lineage>
        <taxon>Bacteria</taxon>
        <taxon>Pseudomonadati</taxon>
        <taxon>Thermodesulfobacteriota</taxon>
        <taxon>Desulfovibrionia</taxon>
        <taxon>Desulfovibrionales</taxon>
        <taxon>Desulfovibrionaceae</taxon>
        <taxon>Nitratidesulfovibrio</taxon>
    </lineage>
</organism>
<dbReference type="EMBL" id="CP000527">
    <property type="protein sequence ID" value="ABM29004.1"/>
    <property type="molecule type" value="Genomic_DNA"/>
</dbReference>
<evidence type="ECO:0000313" key="2">
    <source>
        <dbReference type="EMBL" id="ABM29004.1"/>
    </source>
</evidence>
<feature type="domain" description="CoA-binding" evidence="1">
    <location>
        <begin position="11"/>
        <end position="105"/>
    </location>
</feature>